<keyword evidence="5" id="KW-0677">Repeat</keyword>
<dbReference type="InterPro" id="IPR011049">
    <property type="entry name" value="Serralysin-like_metalloprot_C"/>
</dbReference>
<evidence type="ECO:0000256" key="3">
    <source>
        <dbReference type="ARBA" id="ARBA00022525"/>
    </source>
</evidence>
<dbReference type="Gene3D" id="2.130.10.10">
    <property type="entry name" value="YVTN repeat-like/Quinoprotein amine dehydrogenase"/>
    <property type="match status" value="1"/>
</dbReference>
<dbReference type="PANTHER" id="PTHR38340">
    <property type="entry name" value="S-LAYER PROTEIN"/>
    <property type="match status" value="1"/>
</dbReference>
<keyword evidence="6" id="KW-0843">Virulence</keyword>
<keyword evidence="3" id="KW-0964">Secreted</keyword>
<dbReference type="Gene3D" id="2.150.10.10">
    <property type="entry name" value="Serralysin-like metalloprotease, C-terminal"/>
    <property type="match status" value="6"/>
</dbReference>
<organism evidence="8 9">
    <name type="scientific">Novosphingobium fuchskuhlense</name>
    <dbReference type="NCBI Taxonomy" id="1117702"/>
    <lineage>
        <taxon>Bacteria</taxon>
        <taxon>Pseudomonadati</taxon>
        <taxon>Pseudomonadota</taxon>
        <taxon>Alphaproteobacteria</taxon>
        <taxon>Sphingomonadales</taxon>
        <taxon>Sphingomonadaceae</taxon>
        <taxon>Novosphingobium</taxon>
    </lineage>
</organism>
<evidence type="ECO:0000256" key="2">
    <source>
        <dbReference type="ARBA" id="ARBA00004613"/>
    </source>
</evidence>
<evidence type="ECO:0000256" key="5">
    <source>
        <dbReference type="ARBA" id="ARBA00022737"/>
    </source>
</evidence>
<dbReference type="EMBL" id="LLZS01000006">
    <property type="protein sequence ID" value="KUR71644.1"/>
    <property type="molecule type" value="Genomic_DNA"/>
</dbReference>
<dbReference type="RefSeq" id="WP_067908438.1">
    <property type="nucleotide sequence ID" value="NZ_KQ954244.1"/>
</dbReference>
<dbReference type="Proteomes" id="UP000058012">
    <property type="component" value="Unassembled WGS sequence"/>
</dbReference>
<comment type="subcellular location">
    <subcellularLocation>
        <location evidence="1">Membrane</location>
    </subcellularLocation>
    <subcellularLocation>
        <location evidence="2">Secreted</location>
    </subcellularLocation>
</comment>
<dbReference type="InterPro" id="IPR001343">
    <property type="entry name" value="Hemolysn_Ca-bd"/>
</dbReference>
<keyword evidence="7" id="KW-0472">Membrane</keyword>
<dbReference type="InterPro" id="IPR050557">
    <property type="entry name" value="RTX_toxin/Mannuronan_C5-epim"/>
</dbReference>
<dbReference type="InterPro" id="IPR018511">
    <property type="entry name" value="Hemolysin-typ_Ca-bd_CS"/>
</dbReference>
<protein>
    <recommendedName>
        <fullName evidence="10">Peptidase M10 serralysin C-terminal domain-containing protein</fullName>
    </recommendedName>
</protein>
<dbReference type="AlphaFoldDB" id="A0A124JUV8"/>
<accession>A0A124JUV8</accession>
<sequence>MPVSQPAGAISSLFTGPVADAILSADGKRLFVATGEKIVALDIATGASVGEYVLGAAAGALDVSANGKYLVVIDGAKQFERITLATGARETFTITGDRPAGTKLLDIAVAKDGKVVLAEGTNFLLAYDTAAKSYTATYSDATSTTLISSADHARVLGMAGGGSGVLYASGRGIIAKLVYNPYSSATGGGGDPAPIGAISPDNKLLVQGINGTLRSAAFSKVGYLGLFSAQGYAFSPKGDLLYVVSTDGNVIGIDTATREIATAWFLDPALKPDGILSKPTPADPATQRGNVLQVSDDGRYLIALTRDGVARYDLDKLAPMATSGNDIVKDGRTLYGFDGNDRLGGQGAQALFGGRGDDTYVIGKGDNAFEKPGEGIDTVLVSTPRAVIADNIENLTYTGKGDALITGNALANVIHAGNGNDQIGTGGGNDIVDARGGDDVIFAGLGNQVIDGGAGNDTVSYAFLPAASRGPITIDLGLTGEQDTGAAGHVTLTGVENVVGGLARDTLTGDAADNQLFGLLGNDVLAGGGGNDVLDGGAGGDTMSGGTGSDTYYVESAGDKVIEAVGEGTDTVFTAMSFVLPDNVEILTAIDTANYYERADTLTGNALDNVITGDRWNNVIDGKDGRDQLHGGEGDDTLSGADKVTAGGVGDDLLDGGGGNDTATYAAAVGGVTLDLAAAGAQKTGGAGTDTLQSIENLIGSAYADRLTGTDGANALAGGRGADVLIALGGNDTLDGGAGADSLLGGAGDDTYMVDSKDDRVSEYSGPTGSNPADAGGHDLVVSTVSFSLAASGAVKFVEDLTLGGSAAIDGTGNDLANVITGNSGDNRLSGGAGNDTLISNGGNDVLDGGSGDDKLYGNYGNDTYVVDSAGDQVFESDPVFGTDRGGTDTVRSSVSFDLGAGGANGVENLVLTGAAAINGTGNQLGNVITGNAAANTLSGGGGYDTLIGGGGRDIMTGGDFGDTFVWTAMSDFGGKTAEAADLVTDFSLRDQDKIDLSGVDAVATTAGVNEAFSFVDTAAFSGVAGQLRQYQSGTMTYLAGDTNGDKAADFVIALSGLIKLTAFDLVL</sequence>
<proteinExistence type="predicted"/>
<dbReference type="STRING" id="1117702.AQZ52_08495"/>
<keyword evidence="9" id="KW-1185">Reference proteome</keyword>
<dbReference type="PANTHER" id="PTHR38340:SF1">
    <property type="entry name" value="S-LAYER PROTEIN"/>
    <property type="match status" value="1"/>
</dbReference>
<dbReference type="PRINTS" id="PR01488">
    <property type="entry name" value="RTXTOXINA"/>
</dbReference>
<dbReference type="GO" id="GO:0090729">
    <property type="term" value="F:toxin activity"/>
    <property type="evidence" value="ECO:0007669"/>
    <property type="project" value="UniProtKB-KW"/>
</dbReference>
<evidence type="ECO:0000313" key="8">
    <source>
        <dbReference type="EMBL" id="KUR71644.1"/>
    </source>
</evidence>
<evidence type="ECO:0000256" key="4">
    <source>
        <dbReference type="ARBA" id="ARBA00022656"/>
    </source>
</evidence>
<dbReference type="PROSITE" id="PS00330">
    <property type="entry name" value="HEMOLYSIN_CALCIUM"/>
    <property type="match status" value="4"/>
</dbReference>
<dbReference type="GO" id="GO:0016020">
    <property type="term" value="C:membrane"/>
    <property type="evidence" value="ECO:0007669"/>
    <property type="project" value="UniProtKB-SubCell"/>
</dbReference>
<evidence type="ECO:0000313" key="9">
    <source>
        <dbReference type="Proteomes" id="UP000058012"/>
    </source>
</evidence>
<dbReference type="InterPro" id="IPR015943">
    <property type="entry name" value="WD40/YVTN_repeat-like_dom_sf"/>
</dbReference>
<dbReference type="InterPro" id="IPR003995">
    <property type="entry name" value="RTX_toxin_determinant-A"/>
</dbReference>
<dbReference type="SUPFAM" id="SSF51120">
    <property type="entry name" value="beta-Roll"/>
    <property type="match status" value="5"/>
</dbReference>
<keyword evidence="4" id="KW-0800">Toxin</keyword>
<dbReference type="GO" id="GO:0005509">
    <property type="term" value="F:calcium ion binding"/>
    <property type="evidence" value="ECO:0007669"/>
    <property type="project" value="InterPro"/>
</dbReference>
<dbReference type="Pfam" id="PF00353">
    <property type="entry name" value="HemolysinCabind"/>
    <property type="match status" value="7"/>
</dbReference>
<evidence type="ECO:0008006" key="10">
    <source>
        <dbReference type="Google" id="ProtNLM"/>
    </source>
</evidence>
<dbReference type="PRINTS" id="PR00313">
    <property type="entry name" value="CABNDNGRPT"/>
</dbReference>
<evidence type="ECO:0000256" key="6">
    <source>
        <dbReference type="ARBA" id="ARBA00023026"/>
    </source>
</evidence>
<comment type="caution">
    <text evidence="8">The sequence shown here is derived from an EMBL/GenBank/DDBJ whole genome shotgun (WGS) entry which is preliminary data.</text>
</comment>
<name>A0A124JUV8_9SPHN</name>
<evidence type="ECO:0000256" key="7">
    <source>
        <dbReference type="ARBA" id="ARBA00023136"/>
    </source>
</evidence>
<evidence type="ECO:0000256" key="1">
    <source>
        <dbReference type="ARBA" id="ARBA00004370"/>
    </source>
</evidence>
<gene>
    <name evidence="8" type="ORF">AQZ52_08495</name>
</gene>
<reference evidence="8 9" key="1">
    <citation type="submission" date="2015-10" db="EMBL/GenBank/DDBJ databases">
        <title>Draft genome sequence of Novosphingobium fuchskuhlense DSM 25065 isolated from a surface water sample of the southwest basin of Lake Grosse Fuchskuhle.</title>
        <authorList>
            <person name="Ruckert C."/>
            <person name="Winkler A."/>
            <person name="Glaeser J."/>
            <person name="Grossart H.-P."/>
            <person name="Kalinowski J."/>
            <person name="Glaeser S."/>
        </authorList>
    </citation>
    <scope>NUCLEOTIDE SEQUENCE [LARGE SCALE GENOMIC DNA]</scope>
    <source>
        <strain evidence="8 9">FNE08-7</strain>
    </source>
</reference>
<dbReference type="GO" id="GO:0005576">
    <property type="term" value="C:extracellular region"/>
    <property type="evidence" value="ECO:0007669"/>
    <property type="project" value="UniProtKB-SubCell"/>
</dbReference>
<dbReference type="SUPFAM" id="SSF63829">
    <property type="entry name" value="Calcium-dependent phosphotriesterase"/>
    <property type="match status" value="1"/>
</dbReference>